<reference evidence="3" key="2">
    <citation type="submission" date="2021-04" db="EMBL/GenBank/DDBJ databases">
        <authorList>
            <person name="Gilroy R."/>
        </authorList>
    </citation>
    <scope>NUCLEOTIDE SEQUENCE</scope>
    <source>
        <strain evidence="3">421</strain>
    </source>
</reference>
<evidence type="ECO:0000256" key="1">
    <source>
        <dbReference type="SAM" id="Coils"/>
    </source>
</evidence>
<keyword evidence="2" id="KW-0812">Transmembrane</keyword>
<keyword evidence="1" id="KW-0175">Coiled coil</keyword>
<keyword evidence="2" id="KW-0472">Membrane</keyword>
<dbReference type="EMBL" id="DXGE01000011">
    <property type="protein sequence ID" value="HIW85323.1"/>
    <property type="molecule type" value="Genomic_DNA"/>
</dbReference>
<protein>
    <submittedName>
        <fullName evidence="3">Uncharacterized protein</fullName>
    </submittedName>
</protein>
<organism evidence="3 4">
    <name type="scientific">Candidatus Eubacterium faecipullorum</name>
    <dbReference type="NCBI Taxonomy" id="2838571"/>
    <lineage>
        <taxon>Bacteria</taxon>
        <taxon>Bacillati</taxon>
        <taxon>Bacillota</taxon>
        <taxon>Clostridia</taxon>
        <taxon>Eubacteriales</taxon>
        <taxon>Eubacteriaceae</taxon>
        <taxon>Eubacterium</taxon>
    </lineage>
</organism>
<sequence length="259" mass="29573">MKYIKRFFTLFAFLFLLSISTFPAYSMLNGFEIEPLTSTENKRIKSNTTFEHFDEEPAKDSIECFDVNESGEIAIGSESHSSKIISIYSTDGVFLYALEFETEGGFGLEWQDNGLNVYFVRGAIGINIDPQGNILDVFAIKDTMENNSYWNNVVFSSTRNVNGTVYKIDNDLGIFNFVQSSYSRLVKISPNGEKIVLYDVGNSQLFYTLLWTGVILIGIVSIITIILKQWKKNLEDMKKQERTFQELLEQVNEGNKNQK</sequence>
<evidence type="ECO:0000313" key="4">
    <source>
        <dbReference type="Proteomes" id="UP000824205"/>
    </source>
</evidence>
<dbReference type="Proteomes" id="UP000824205">
    <property type="component" value="Unassembled WGS sequence"/>
</dbReference>
<keyword evidence="2" id="KW-1133">Transmembrane helix</keyword>
<evidence type="ECO:0000313" key="3">
    <source>
        <dbReference type="EMBL" id="HIW85323.1"/>
    </source>
</evidence>
<feature type="transmembrane region" description="Helical" evidence="2">
    <location>
        <begin position="205"/>
        <end position="227"/>
    </location>
</feature>
<gene>
    <name evidence="3" type="ORF">IAA48_02410</name>
</gene>
<feature type="coiled-coil region" evidence="1">
    <location>
        <begin position="227"/>
        <end position="257"/>
    </location>
</feature>
<reference evidence="3" key="1">
    <citation type="journal article" date="2021" name="PeerJ">
        <title>Extensive microbial diversity within the chicken gut microbiome revealed by metagenomics and culture.</title>
        <authorList>
            <person name="Gilroy R."/>
            <person name="Ravi A."/>
            <person name="Getino M."/>
            <person name="Pursley I."/>
            <person name="Horton D.L."/>
            <person name="Alikhan N.F."/>
            <person name="Baker D."/>
            <person name="Gharbi K."/>
            <person name="Hall N."/>
            <person name="Watson M."/>
            <person name="Adriaenssens E.M."/>
            <person name="Foster-Nyarko E."/>
            <person name="Jarju S."/>
            <person name="Secka A."/>
            <person name="Antonio M."/>
            <person name="Oren A."/>
            <person name="Chaudhuri R.R."/>
            <person name="La Ragione R."/>
            <person name="Hildebrand F."/>
            <person name="Pallen M.J."/>
        </authorList>
    </citation>
    <scope>NUCLEOTIDE SEQUENCE</scope>
    <source>
        <strain evidence="3">421</strain>
    </source>
</reference>
<evidence type="ECO:0000256" key="2">
    <source>
        <dbReference type="SAM" id="Phobius"/>
    </source>
</evidence>
<proteinExistence type="predicted"/>
<name>A0A9D1RBZ7_9FIRM</name>
<comment type="caution">
    <text evidence="3">The sequence shown here is derived from an EMBL/GenBank/DDBJ whole genome shotgun (WGS) entry which is preliminary data.</text>
</comment>
<accession>A0A9D1RBZ7</accession>
<dbReference type="AlphaFoldDB" id="A0A9D1RBZ7"/>